<organism evidence="9 10">
    <name type="scientific">Fusobacterium nucleatum subsp. nucleatum</name>
    <dbReference type="NCBI Taxonomy" id="76856"/>
    <lineage>
        <taxon>Bacteria</taxon>
        <taxon>Fusobacteriati</taxon>
        <taxon>Fusobacteriota</taxon>
        <taxon>Fusobacteriia</taxon>
        <taxon>Fusobacteriales</taxon>
        <taxon>Fusobacteriaceae</taxon>
        <taxon>Fusobacterium</taxon>
    </lineage>
</organism>
<dbReference type="GO" id="GO:0005886">
    <property type="term" value="C:plasma membrane"/>
    <property type="evidence" value="ECO:0007669"/>
    <property type="project" value="UniProtKB-SubCell"/>
</dbReference>
<dbReference type="AlphaFoldDB" id="A0A101K600"/>
<dbReference type="InterPro" id="IPR001463">
    <property type="entry name" value="Na/Ala_symport"/>
</dbReference>
<keyword evidence="6 8" id="KW-1133">Transmembrane helix</keyword>
<keyword evidence="4" id="KW-1003">Cell membrane</keyword>
<evidence type="ECO:0000256" key="7">
    <source>
        <dbReference type="ARBA" id="ARBA00023136"/>
    </source>
</evidence>
<protein>
    <submittedName>
        <fullName evidence="9">Alanine glycine permease</fullName>
    </submittedName>
</protein>
<reference evidence="9 10" key="1">
    <citation type="submission" date="2015-10" db="EMBL/GenBank/DDBJ databases">
        <authorList>
            <person name="Gilbert D.G."/>
        </authorList>
    </citation>
    <scope>NUCLEOTIDE SEQUENCE [LARGE SCALE GENOMIC DNA]</scope>
    <source>
        <strain evidence="9 10">ChDC F311</strain>
    </source>
</reference>
<evidence type="ECO:0000256" key="1">
    <source>
        <dbReference type="ARBA" id="ARBA00004651"/>
    </source>
</evidence>
<comment type="subcellular location">
    <subcellularLocation>
        <location evidence="1">Cell membrane</location>
        <topology evidence="1">Multi-pass membrane protein</topology>
    </subcellularLocation>
</comment>
<keyword evidence="7 8" id="KW-0472">Membrane</keyword>
<sequence>MVVVLGGLKKLANISTLLVPIMSIFYVVVGLLVILLNIQQVPSVIKEIFTQAFSMKAVVGGTGGYIIARAMQYGIIMVCIQMKLEKEQQHLYFYFSVSQL</sequence>
<dbReference type="Pfam" id="PF01235">
    <property type="entry name" value="Na_Ala_symp"/>
    <property type="match status" value="1"/>
</dbReference>
<dbReference type="EMBL" id="LMVH01000002">
    <property type="protein sequence ID" value="KUL97961.1"/>
    <property type="molecule type" value="Genomic_DNA"/>
</dbReference>
<name>A0A101K600_FUSNC</name>
<evidence type="ECO:0000256" key="6">
    <source>
        <dbReference type="ARBA" id="ARBA00022989"/>
    </source>
</evidence>
<dbReference type="Proteomes" id="UP000054800">
    <property type="component" value="Unassembled WGS sequence"/>
</dbReference>
<evidence type="ECO:0000256" key="8">
    <source>
        <dbReference type="SAM" id="Phobius"/>
    </source>
</evidence>
<comment type="caution">
    <text evidence="9">The sequence shown here is derived from an EMBL/GenBank/DDBJ whole genome shotgun (WGS) entry which is preliminary data.</text>
</comment>
<comment type="similarity">
    <text evidence="2">Belongs to the alanine or glycine:cation symporter (AGCS) (TC 2.A.25) family.</text>
</comment>
<gene>
    <name evidence="9" type="ORF">RO03_10640</name>
</gene>
<evidence type="ECO:0000256" key="5">
    <source>
        <dbReference type="ARBA" id="ARBA00022692"/>
    </source>
</evidence>
<keyword evidence="3" id="KW-0813">Transport</keyword>
<evidence type="ECO:0000313" key="10">
    <source>
        <dbReference type="Proteomes" id="UP000054800"/>
    </source>
</evidence>
<dbReference type="GO" id="GO:0005283">
    <property type="term" value="F:amino acid:sodium symporter activity"/>
    <property type="evidence" value="ECO:0007669"/>
    <property type="project" value="InterPro"/>
</dbReference>
<proteinExistence type="inferred from homology"/>
<dbReference type="PANTHER" id="PTHR30330:SF3">
    <property type="entry name" value="TRANSCRIPTIONAL REGULATOR, LRP FAMILY"/>
    <property type="match status" value="1"/>
</dbReference>
<keyword evidence="5 8" id="KW-0812">Transmembrane</keyword>
<evidence type="ECO:0000256" key="3">
    <source>
        <dbReference type="ARBA" id="ARBA00022448"/>
    </source>
</evidence>
<evidence type="ECO:0000313" key="9">
    <source>
        <dbReference type="EMBL" id="KUL97961.1"/>
    </source>
</evidence>
<evidence type="ECO:0000256" key="2">
    <source>
        <dbReference type="ARBA" id="ARBA00009261"/>
    </source>
</evidence>
<evidence type="ECO:0000256" key="4">
    <source>
        <dbReference type="ARBA" id="ARBA00022475"/>
    </source>
</evidence>
<feature type="transmembrane region" description="Helical" evidence="8">
    <location>
        <begin position="12"/>
        <end position="36"/>
    </location>
</feature>
<accession>A0A101K600</accession>
<dbReference type="PANTHER" id="PTHR30330">
    <property type="entry name" value="AGSS FAMILY TRANSPORTER, SODIUM-ALANINE"/>
    <property type="match status" value="1"/>
</dbReference>